<feature type="transmembrane region" description="Helical" evidence="7">
    <location>
        <begin position="329"/>
        <end position="347"/>
    </location>
</feature>
<keyword evidence="3" id="KW-0808">Transferase</keyword>
<keyword evidence="5 7" id="KW-1133">Transmembrane helix</keyword>
<feature type="transmembrane region" description="Helical" evidence="7">
    <location>
        <begin position="304"/>
        <end position="323"/>
    </location>
</feature>
<proteinExistence type="predicted"/>
<feature type="transmembrane region" description="Helical" evidence="7">
    <location>
        <begin position="160"/>
        <end position="179"/>
    </location>
</feature>
<evidence type="ECO:0000256" key="4">
    <source>
        <dbReference type="ARBA" id="ARBA00022692"/>
    </source>
</evidence>
<evidence type="ECO:0000256" key="3">
    <source>
        <dbReference type="ARBA" id="ARBA00022679"/>
    </source>
</evidence>
<dbReference type="CDD" id="cd06912">
    <property type="entry name" value="GT_MraY_like"/>
    <property type="match status" value="1"/>
</dbReference>
<feature type="transmembrane region" description="Helical" evidence="7">
    <location>
        <begin position="241"/>
        <end position="260"/>
    </location>
</feature>
<evidence type="ECO:0000313" key="9">
    <source>
        <dbReference type="Proteomes" id="UP001595530"/>
    </source>
</evidence>
<feature type="transmembrane region" description="Helical" evidence="7">
    <location>
        <begin position="102"/>
        <end position="121"/>
    </location>
</feature>
<dbReference type="InterPro" id="IPR000715">
    <property type="entry name" value="Glycosyl_transferase_4"/>
</dbReference>
<gene>
    <name evidence="8" type="ORF">ACFOFO_20585</name>
</gene>
<organism evidence="8 9">
    <name type="scientific">Undibacterium arcticum</name>
    <dbReference type="NCBI Taxonomy" id="1762892"/>
    <lineage>
        <taxon>Bacteria</taxon>
        <taxon>Pseudomonadati</taxon>
        <taxon>Pseudomonadota</taxon>
        <taxon>Betaproteobacteria</taxon>
        <taxon>Burkholderiales</taxon>
        <taxon>Oxalobacteraceae</taxon>
        <taxon>Undibacterium</taxon>
    </lineage>
</organism>
<evidence type="ECO:0000256" key="6">
    <source>
        <dbReference type="ARBA" id="ARBA00023136"/>
    </source>
</evidence>
<protein>
    <submittedName>
        <fullName evidence="8">Glycosyltransferase</fullName>
    </submittedName>
</protein>
<dbReference type="EMBL" id="JBHRTP010000072">
    <property type="protein sequence ID" value="MFC3110330.1"/>
    <property type="molecule type" value="Genomic_DNA"/>
</dbReference>
<feature type="transmembrane region" description="Helical" evidence="7">
    <location>
        <begin position="186"/>
        <end position="204"/>
    </location>
</feature>
<keyword evidence="9" id="KW-1185">Reference proteome</keyword>
<feature type="transmembrane region" description="Helical" evidence="7">
    <location>
        <begin position="133"/>
        <end position="154"/>
    </location>
</feature>
<dbReference type="Proteomes" id="UP001595530">
    <property type="component" value="Unassembled WGS sequence"/>
</dbReference>
<dbReference type="PANTHER" id="PTHR22926:SF3">
    <property type="entry name" value="UNDECAPRENYL-PHOSPHATE ALPHA-N-ACETYLGLUCOSAMINYL 1-PHOSPHATE TRANSFERASE"/>
    <property type="match status" value="1"/>
</dbReference>
<keyword evidence="4 7" id="KW-0812">Transmembrane</keyword>
<evidence type="ECO:0000256" key="5">
    <source>
        <dbReference type="ARBA" id="ARBA00022989"/>
    </source>
</evidence>
<accession>A0ABV7F5X4</accession>
<evidence type="ECO:0000256" key="1">
    <source>
        <dbReference type="ARBA" id="ARBA00004651"/>
    </source>
</evidence>
<comment type="subcellular location">
    <subcellularLocation>
        <location evidence="1">Cell membrane</location>
        <topology evidence="1">Multi-pass membrane protein</topology>
    </subcellularLocation>
</comment>
<sequence length="364" mass="40817">MFSFLVSFVVSALLSLLFIKQDKLHGPALDSDLTGVQKVHGHAVPRIGGLAIFLSVVVTGAGTIWREPFIGKPIVFLLLCSSVAFAGGIVEDYTKRVSPWRRLVLTMIAAVLGYFFLDARIGRIDWIFSEWPLKYVWIMLPFTVLCVSGIVNAINLIDGFNGLASVVTICMLLSLGYVAFQVGDMFVLIAALIVAGATAGFLIWNYPAGLIFLGDGGAYFLGFVLGELAILIVMRNPQVSTWYAALLLIYPAFETIFSIYRRVFLRGKPAGMPDGIHLHSLIFRRIVQWTVGKRDARALTRRNSLTSPYLWLFSLMAVIPATLFWRQTWILILFCLMFIISYVWLYARIVKFKSPRWMVLGKKK</sequence>
<evidence type="ECO:0000313" key="8">
    <source>
        <dbReference type="EMBL" id="MFC3110330.1"/>
    </source>
</evidence>
<comment type="caution">
    <text evidence="8">The sequence shown here is derived from an EMBL/GenBank/DDBJ whole genome shotgun (WGS) entry which is preliminary data.</text>
</comment>
<keyword evidence="2" id="KW-1003">Cell membrane</keyword>
<reference evidence="9" key="1">
    <citation type="journal article" date="2019" name="Int. J. Syst. Evol. Microbiol.">
        <title>The Global Catalogue of Microorganisms (GCM) 10K type strain sequencing project: providing services to taxonomists for standard genome sequencing and annotation.</title>
        <authorList>
            <consortium name="The Broad Institute Genomics Platform"/>
            <consortium name="The Broad Institute Genome Sequencing Center for Infectious Disease"/>
            <person name="Wu L."/>
            <person name="Ma J."/>
        </authorList>
    </citation>
    <scope>NUCLEOTIDE SEQUENCE [LARGE SCALE GENOMIC DNA]</scope>
    <source>
        <strain evidence="9">KCTC 42986</strain>
    </source>
</reference>
<feature type="transmembrane region" description="Helical" evidence="7">
    <location>
        <begin position="216"/>
        <end position="234"/>
    </location>
</feature>
<feature type="transmembrane region" description="Helical" evidence="7">
    <location>
        <begin position="74"/>
        <end position="90"/>
    </location>
</feature>
<keyword evidence="6 7" id="KW-0472">Membrane</keyword>
<name>A0ABV7F5X4_9BURK</name>
<dbReference type="RefSeq" id="WP_390326903.1">
    <property type="nucleotide sequence ID" value="NZ_JBHRTP010000072.1"/>
</dbReference>
<evidence type="ECO:0000256" key="7">
    <source>
        <dbReference type="SAM" id="Phobius"/>
    </source>
</evidence>
<evidence type="ECO:0000256" key="2">
    <source>
        <dbReference type="ARBA" id="ARBA00022475"/>
    </source>
</evidence>
<dbReference type="Pfam" id="PF00953">
    <property type="entry name" value="Glycos_transf_4"/>
    <property type="match status" value="1"/>
</dbReference>
<dbReference type="PANTHER" id="PTHR22926">
    <property type="entry name" value="PHOSPHO-N-ACETYLMURAMOYL-PENTAPEPTIDE-TRANSFERASE"/>
    <property type="match status" value="1"/>
</dbReference>